<keyword evidence="2" id="KW-1185">Reference proteome</keyword>
<evidence type="ECO:0000313" key="1">
    <source>
        <dbReference type="EMBL" id="GJS96071.1"/>
    </source>
</evidence>
<organism evidence="1 2">
    <name type="scientific">Tanacetum coccineum</name>
    <dbReference type="NCBI Taxonomy" id="301880"/>
    <lineage>
        <taxon>Eukaryota</taxon>
        <taxon>Viridiplantae</taxon>
        <taxon>Streptophyta</taxon>
        <taxon>Embryophyta</taxon>
        <taxon>Tracheophyta</taxon>
        <taxon>Spermatophyta</taxon>
        <taxon>Magnoliopsida</taxon>
        <taxon>eudicotyledons</taxon>
        <taxon>Gunneridae</taxon>
        <taxon>Pentapetalae</taxon>
        <taxon>asterids</taxon>
        <taxon>campanulids</taxon>
        <taxon>Asterales</taxon>
        <taxon>Asteraceae</taxon>
        <taxon>Asteroideae</taxon>
        <taxon>Anthemideae</taxon>
        <taxon>Anthemidinae</taxon>
        <taxon>Tanacetum</taxon>
    </lineage>
</organism>
<dbReference type="EMBL" id="BQNB010011859">
    <property type="protein sequence ID" value="GJS96071.1"/>
    <property type="molecule type" value="Genomic_DNA"/>
</dbReference>
<reference evidence="1" key="1">
    <citation type="journal article" date="2022" name="Int. J. Mol. Sci.">
        <title>Draft Genome of Tanacetum Coccineum: Genomic Comparison of Closely Related Tanacetum-Family Plants.</title>
        <authorList>
            <person name="Yamashiro T."/>
            <person name="Shiraishi A."/>
            <person name="Nakayama K."/>
            <person name="Satake H."/>
        </authorList>
    </citation>
    <scope>NUCLEOTIDE SEQUENCE</scope>
</reference>
<protein>
    <submittedName>
        <fullName evidence="1">Uncharacterized protein</fullName>
    </submittedName>
</protein>
<evidence type="ECO:0000313" key="2">
    <source>
        <dbReference type="Proteomes" id="UP001151760"/>
    </source>
</evidence>
<name>A0ABQ5A2Y3_9ASTR</name>
<proteinExistence type="predicted"/>
<accession>A0ABQ5A2Y3</accession>
<sequence>MFEVSTIFDDDSAELVLEEEIGWLNVVTVNIATSSLFQLYRMIRIDDVVFGLVICSWRGAFFNPNGSRRRSPGCHPGEVVLLAEKIMGLDAALGFLKYSSNIVTTASAHRNRGDLEKISMVLAASTNVRLRLSTTPFCCAVRDGGCNMSNTNLRIKSPVFLEWMAFGGNTRDLGSFGEETDKITDLHQNYEEVLFTERGDGVTGIKRPGMIYLVVASKYLATASGSGDLHEDTRNHYVRRHQ</sequence>
<dbReference type="Proteomes" id="UP001151760">
    <property type="component" value="Unassembled WGS sequence"/>
</dbReference>
<comment type="caution">
    <text evidence="1">The sequence shown here is derived from an EMBL/GenBank/DDBJ whole genome shotgun (WGS) entry which is preliminary data.</text>
</comment>
<gene>
    <name evidence="1" type="ORF">Tco_0803039</name>
</gene>
<reference evidence="1" key="2">
    <citation type="submission" date="2022-01" db="EMBL/GenBank/DDBJ databases">
        <authorList>
            <person name="Yamashiro T."/>
            <person name="Shiraishi A."/>
            <person name="Satake H."/>
            <person name="Nakayama K."/>
        </authorList>
    </citation>
    <scope>NUCLEOTIDE SEQUENCE</scope>
</reference>